<comment type="caution">
    <text evidence="2">The sequence shown here is derived from an EMBL/GenBank/DDBJ whole genome shotgun (WGS) entry which is preliminary data.</text>
</comment>
<feature type="compositionally biased region" description="Basic and acidic residues" evidence="1">
    <location>
        <begin position="97"/>
        <end position="111"/>
    </location>
</feature>
<gene>
    <name evidence="2" type="ORF">DPMN_096263</name>
</gene>
<reference evidence="2" key="2">
    <citation type="submission" date="2020-11" db="EMBL/GenBank/DDBJ databases">
        <authorList>
            <person name="McCartney M.A."/>
            <person name="Auch B."/>
            <person name="Kono T."/>
            <person name="Mallez S."/>
            <person name="Becker A."/>
            <person name="Gohl D.M."/>
            <person name="Silverstein K.A.T."/>
            <person name="Koren S."/>
            <person name="Bechman K.B."/>
            <person name="Herman A."/>
            <person name="Abrahante J.E."/>
            <person name="Garbe J."/>
        </authorList>
    </citation>
    <scope>NUCLEOTIDE SEQUENCE</scope>
    <source>
        <strain evidence="2">Duluth1</strain>
        <tissue evidence="2">Whole animal</tissue>
    </source>
</reference>
<feature type="region of interest" description="Disordered" evidence="1">
    <location>
        <begin position="384"/>
        <end position="404"/>
    </location>
</feature>
<feature type="region of interest" description="Disordered" evidence="1">
    <location>
        <begin position="64"/>
        <end position="121"/>
    </location>
</feature>
<keyword evidence="3" id="KW-1185">Reference proteome</keyword>
<dbReference type="AlphaFoldDB" id="A0A9D4L8V0"/>
<feature type="compositionally biased region" description="Polar residues" evidence="1">
    <location>
        <begin position="244"/>
        <end position="258"/>
    </location>
</feature>
<reference evidence="2" key="1">
    <citation type="journal article" date="2019" name="bioRxiv">
        <title>The Genome of the Zebra Mussel, Dreissena polymorpha: A Resource for Invasive Species Research.</title>
        <authorList>
            <person name="McCartney M.A."/>
            <person name="Auch B."/>
            <person name="Kono T."/>
            <person name="Mallez S."/>
            <person name="Zhang Y."/>
            <person name="Obille A."/>
            <person name="Becker A."/>
            <person name="Abrahante J.E."/>
            <person name="Garbe J."/>
            <person name="Badalamenti J.P."/>
            <person name="Herman A."/>
            <person name="Mangelson H."/>
            <person name="Liachko I."/>
            <person name="Sullivan S."/>
            <person name="Sone E.D."/>
            <person name="Koren S."/>
            <person name="Silverstein K.A.T."/>
            <person name="Beckman K.B."/>
            <person name="Gohl D.M."/>
        </authorList>
    </citation>
    <scope>NUCLEOTIDE SEQUENCE</scope>
    <source>
        <strain evidence="2">Duluth1</strain>
        <tissue evidence="2">Whole animal</tissue>
    </source>
</reference>
<evidence type="ECO:0000313" key="3">
    <source>
        <dbReference type="Proteomes" id="UP000828390"/>
    </source>
</evidence>
<protein>
    <submittedName>
        <fullName evidence="2">Uncharacterized protein</fullName>
    </submittedName>
</protein>
<organism evidence="2 3">
    <name type="scientific">Dreissena polymorpha</name>
    <name type="common">Zebra mussel</name>
    <name type="synonym">Mytilus polymorpha</name>
    <dbReference type="NCBI Taxonomy" id="45954"/>
    <lineage>
        <taxon>Eukaryota</taxon>
        <taxon>Metazoa</taxon>
        <taxon>Spiralia</taxon>
        <taxon>Lophotrochozoa</taxon>
        <taxon>Mollusca</taxon>
        <taxon>Bivalvia</taxon>
        <taxon>Autobranchia</taxon>
        <taxon>Heteroconchia</taxon>
        <taxon>Euheterodonta</taxon>
        <taxon>Imparidentia</taxon>
        <taxon>Neoheterodontei</taxon>
        <taxon>Myida</taxon>
        <taxon>Dreissenoidea</taxon>
        <taxon>Dreissenidae</taxon>
        <taxon>Dreissena</taxon>
    </lineage>
</organism>
<evidence type="ECO:0000256" key="1">
    <source>
        <dbReference type="SAM" id="MobiDB-lite"/>
    </source>
</evidence>
<feature type="region of interest" description="Disordered" evidence="1">
    <location>
        <begin position="178"/>
        <end position="314"/>
    </location>
</feature>
<dbReference type="Proteomes" id="UP000828390">
    <property type="component" value="Unassembled WGS sequence"/>
</dbReference>
<accession>A0A9D4L8V0</accession>
<name>A0A9D4L8V0_DREPO</name>
<sequence>MNRNRTQIAFGRNFSLQRELEHKFLTIRRGFKYSRRRQDAFEEECVASLYKLLLYAKERQEERVDFQQQQSSPPQTPGLVTPFKTQPKAKRPYSVFEVRKAPDNSKEDHHRPGTSMSSILSAKSYRQSYSFTKDGMNIGRTRRERYLRNKAMQEKEKTNASVLIERLDAKGRYNMDNYLLSGDTNSKEEDDSPKQVSISQSATSRPPSVLTSHDRSQIPASPVRRESQMKPTTYNIHDDRHDASTSPRLLTRPHTSLSRVVPNTPKVSFEHTPEVNQLIPSRQATGSSQSVTASEHRRSPLSRTPTIPPTMAETPTRMTIAEKKLSVTGMMSPLSVKITGTKCETPDFQQPVTSTPRPDSAFFEVNEDELMPLSEDDLEHMKSLTTPDHTRPITRQGAKSAPTCTEEMTYETLTKSTEKTQVFLTEYSKKSKIFGYVVKTTGSNIGPRDNVRSFRSPSITYQELASIKANIKQHEARTKALLQRSGNLTKYVSKLANACSKRETRAEMLSKLESKNRPRKDSIKIFEHTI</sequence>
<feature type="compositionally biased region" description="Polar residues" evidence="1">
    <location>
        <begin position="274"/>
        <end position="293"/>
    </location>
</feature>
<dbReference type="EMBL" id="JAIWYP010000003">
    <property type="protein sequence ID" value="KAH3853731.1"/>
    <property type="molecule type" value="Genomic_DNA"/>
</dbReference>
<evidence type="ECO:0000313" key="2">
    <source>
        <dbReference type="EMBL" id="KAH3853731.1"/>
    </source>
</evidence>
<proteinExistence type="predicted"/>
<feature type="compositionally biased region" description="Polar residues" evidence="1">
    <location>
        <begin position="194"/>
        <end position="211"/>
    </location>
</feature>